<evidence type="ECO:0000313" key="3">
    <source>
        <dbReference type="EMBL" id="CRL03648.1"/>
    </source>
</evidence>
<gene>
    <name evidence="3" type="ORF">CLUMA_CG016542</name>
</gene>
<evidence type="ECO:0000259" key="2">
    <source>
        <dbReference type="SMART" id="SM00214"/>
    </source>
</evidence>
<dbReference type="GO" id="GO:0045202">
    <property type="term" value="C:synapse"/>
    <property type="evidence" value="ECO:0007669"/>
    <property type="project" value="UniProtKB-SubCell"/>
</dbReference>
<evidence type="ECO:0000313" key="4">
    <source>
        <dbReference type="Proteomes" id="UP000183832"/>
    </source>
</evidence>
<name>A0A1J1IU57_9DIPT</name>
<feature type="domain" description="VWFC" evidence="2">
    <location>
        <begin position="94"/>
        <end position="153"/>
    </location>
</feature>
<accession>A0A1J1IU57</accession>
<feature type="domain" description="VWFC" evidence="2">
    <location>
        <begin position="33"/>
        <end position="92"/>
    </location>
</feature>
<dbReference type="PANTHER" id="PTHR46252:SF3">
    <property type="entry name" value="KIELIN_CHORDIN-LIKE PROTEIN"/>
    <property type="match status" value="1"/>
</dbReference>
<dbReference type="Proteomes" id="UP000183832">
    <property type="component" value="Unassembled WGS sequence"/>
</dbReference>
<dbReference type="Gene3D" id="6.20.200.20">
    <property type="match status" value="1"/>
</dbReference>
<keyword evidence="1" id="KW-0732">Signal</keyword>
<organism evidence="3 4">
    <name type="scientific">Clunio marinus</name>
    <dbReference type="NCBI Taxonomy" id="568069"/>
    <lineage>
        <taxon>Eukaryota</taxon>
        <taxon>Metazoa</taxon>
        <taxon>Ecdysozoa</taxon>
        <taxon>Arthropoda</taxon>
        <taxon>Hexapoda</taxon>
        <taxon>Insecta</taxon>
        <taxon>Pterygota</taxon>
        <taxon>Neoptera</taxon>
        <taxon>Endopterygota</taxon>
        <taxon>Diptera</taxon>
        <taxon>Nematocera</taxon>
        <taxon>Chironomoidea</taxon>
        <taxon>Chironomidae</taxon>
        <taxon>Clunio</taxon>
    </lineage>
</organism>
<dbReference type="GO" id="GO:0032281">
    <property type="term" value="C:AMPA glutamate receptor complex"/>
    <property type="evidence" value="ECO:0007669"/>
    <property type="project" value="TreeGrafter"/>
</dbReference>
<keyword evidence="4" id="KW-1185">Reference proteome</keyword>
<feature type="chain" id="PRO_5012610923" evidence="1">
    <location>
        <begin position="20"/>
        <end position="177"/>
    </location>
</feature>
<feature type="signal peptide" evidence="1">
    <location>
        <begin position="1"/>
        <end position="19"/>
    </location>
</feature>
<proteinExistence type="predicted"/>
<dbReference type="GO" id="GO:0030514">
    <property type="term" value="P:negative regulation of BMP signaling pathway"/>
    <property type="evidence" value="ECO:0007669"/>
    <property type="project" value="TreeGrafter"/>
</dbReference>
<dbReference type="SUPFAM" id="SSF57603">
    <property type="entry name" value="FnI-like domain"/>
    <property type="match status" value="2"/>
</dbReference>
<dbReference type="SMART" id="SM00214">
    <property type="entry name" value="VWC"/>
    <property type="match status" value="2"/>
</dbReference>
<dbReference type="InterPro" id="IPR001007">
    <property type="entry name" value="VWF_dom"/>
</dbReference>
<dbReference type="PANTHER" id="PTHR46252">
    <property type="entry name" value="BRORIN FAMILY MEMBER"/>
    <property type="match status" value="1"/>
</dbReference>
<dbReference type="AlphaFoldDB" id="A0A1J1IU57"/>
<dbReference type="OrthoDB" id="6132182at2759"/>
<dbReference type="GO" id="GO:0005615">
    <property type="term" value="C:extracellular space"/>
    <property type="evidence" value="ECO:0007669"/>
    <property type="project" value="TreeGrafter"/>
</dbReference>
<reference evidence="3 4" key="1">
    <citation type="submission" date="2015-04" db="EMBL/GenBank/DDBJ databases">
        <authorList>
            <person name="Syromyatnikov M.Y."/>
            <person name="Popov V.N."/>
        </authorList>
    </citation>
    <scope>NUCLEOTIDE SEQUENCE [LARGE SCALE GENOMIC DNA]</scope>
</reference>
<dbReference type="InterPro" id="IPR042979">
    <property type="entry name" value="VWC2/VWC2L"/>
</dbReference>
<dbReference type="Pfam" id="PF23334">
    <property type="entry name" value="VWC2L_2nd"/>
    <property type="match status" value="2"/>
</dbReference>
<evidence type="ECO:0000256" key="1">
    <source>
        <dbReference type="SAM" id="SignalP"/>
    </source>
</evidence>
<sequence>MKMIVKSSVFLIVITFVSTASSSSQKCEPVPGCTDNGVFYPIGASVPQNNPCKTCFCAENGLKCAEIACAAPPPGCVTQNNPDRCCPEILYCGCEVDGTVYKIGDDIPNESPCVTCTCEESDSGGNPSCYSMSCLAPPPGCENVQPPPDVCCPDYQALGCETSGGKWFISIMNDKNH</sequence>
<protein>
    <submittedName>
        <fullName evidence="3">CLUMA_CG016542, isoform B</fullName>
    </submittedName>
</protein>
<dbReference type="EMBL" id="CVRI01000059">
    <property type="protein sequence ID" value="CRL03648.1"/>
    <property type="molecule type" value="Genomic_DNA"/>
</dbReference>